<proteinExistence type="predicted"/>
<comment type="caution">
    <text evidence="1">The sequence shown here is derived from an EMBL/GenBank/DDBJ whole genome shotgun (WGS) entry which is preliminary data.</text>
</comment>
<name>A0A329RPG3_9STRA</name>
<reference evidence="1 2" key="1">
    <citation type="submission" date="2018-01" db="EMBL/GenBank/DDBJ databases">
        <title>Draft genome of the strawberry crown rot pathogen Phytophthora cactorum.</title>
        <authorList>
            <person name="Armitage A.D."/>
            <person name="Lysoe E."/>
            <person name="Nellist C.F."/>
            <person name="Harrison R.J."/>
            <person name="Brurberg M.B."/>
        </authorList>
    </citation>
    <scope>NUCLEOTIDE SEQUENCE [LARGE SCALE GENOMIC DNA]</scope>
    <source>
        <strain evidence="1 2">10300</strain>
    </source>
</reference>
<dbReference type="EMBL" id="MJFZ01000735">
    <property type="protein sequence ID" value="RAW25586.1"/>
    <property type="molecule type" value="Genomic_DNA"/>
</dbReference>
<keyword evidence="2" id="KW-1185">Reference proteome</keyword>
<organism evidence="1 2">
    <name type="scientific">Phytophthora cactorum</name>
    <dbReference type="NCBI Taxonomy" id="29920"/>
    <lineage>
        <taxon>Eukaryota</taxon>
        <taxon>Sar</taxon>
        <taxon>Stramenopiles</taxon>
        <taxon>Oomycota</taxon>
        <taxon>Peronosporomycetes</taxon>
        <taxon>Peronosporales</taxon>
        <taxon>Peronosporaceae</taxon>
        <taxon>Phytophthora</taxon>
    </lineage>
</organism>
<dbReference type="VEuPathDB" id="FungiDB:PC110_g17999"/>
<evidence type="ECO:0000313" key="1">
    <source>
        <dbReference type="EMBL" id="RAW25586.1"/>
    </source>
</evidence>
<dbReference type="Proteomes" id="UP000251314">
    <property type="component" value="Unassembled WGS sequence"/>
</dbReference>
<gene>
    <name evidence="1" type="ORF">PC110_g17999</name>
</gene>
<accession>A0A329RPG3</accession>
<evidence type="ECO:0000313" key="2">
    <source>
        <dbReference type="Proteomes" id="UP000251314"/>
    </source>
</evidence>
<dbReference type="AlphaFoldDB" id="A0A329RPG3"/>
<sequence>MSYALTTVTDNLAENLALLSGLRACAPKAGARCKWLETAHSSFASNVRGKPRLHHTSTQCIGAFAGSRTNYRSAVGDIIAGNLTRRQTP</sequence>
<protein>
    <submittedName>
        <fullName evidence="1">Uncharacterized protein</fullName>
    </submittedName>
</protein>